<dbReference type="EMBL" id="JAHDVG010000487">
    <property type="protein sequence ID" value="KAH1166871.1"/>
    <property type="molecule type" value="Genomic_DNA"/>
</dbReference>
<evidence type="ECO:0000313" key="3">
    <source>
        <dbReference type="Proteomes" id="UP000827986"/>
    </source>
</evidence>
<accession>A0A9D3WTU0</accession>
<feature type="compositionally biased region" description="Polar residues" evidence="1">
    <location>
        <begin position="1"/>
        <end position="12"/>
    </location>
</feature>
<protein>
    <submittedName>
        <fullName evidence="2">Uncharacterized protein</fullName>
    </submittedName>
</protein>
<comment type="caution">
    <text evidence="2">The sequence shown here is derived from an EMBL/GenBank/DDBJ whole genome shotgun (WGS) entry which is preliminary data.</text>
</comment>
<sequence>METLSLALSAQQPLGRSDTGGSGDLSGGLDAGEPVSINSQMHEEWMRNEFSDECESEIKLWTALVEFSREGGSLSGRGSSSGEQSQNCPLEAHAELALEETQNLSQIKMRIFLAFSEEDQSGKGPPLSQHNT</sequence>
<name>A0A9D3WTU0_9SAUR</name>
<dbReference type="Proteomes" id="UP000827986">
    <property type="component" value="Unassembled WGS sequence"/>
</dbReference>
<reference evidence="2" key="1">
    <citation type="submission" date="2021-09" db="EMBL/GenBank/DDBJ databases">
        <title>The genome of Mauremys mutica provides insights into the evolution of semi-aquatic lifestyle.</title>
        <authorList>
            <person name="Gong S."/>
            <person name="Gao Y."/>
        </authorList>
    </citation>
    <scope>NUCLEOTIDE SEQUENCE</scope>
    <source>
        <strain evidence="2">MM-2020</strain>
        <tissue evidence="2">Muscle</tissue>
    </source>
</reference>
<organism evidence="2 3">
    <name type="scientific">Mauremys mutica</name>
    <name type="common">yellowpond turtle</name>
    <dbReference type="NCBI Taxonomy" id="74926"/>
    <lineage>
        <taxon>Eukaryota</taxon>
        <taxon>Metazoa</taxon>
        <taxon>Chordata</taxon>
        <taxon>Craniata</taxon>
        <taxon>Vertebrata</taxon>
        <taxon>Euteleostomi</taxon>
        <taxon>Archelosauria</taxon>
        <taxon>Testudinata</taxon>
        <taxon>Testudines</taxon>
        <taxon>Cryptodira</taxon>
        <taxon>Durocryptodira</taxon>
        <taxon>Testudinoidea</taxon>
        <taxon>Geoemydidae</taxon>
        <taxon>Geoemydinae</taxon>
        <taxon>Mauremys</taxon>
    </lineage>
</organism>
<keyword evidence="3" id="KW-1185">Reference proteome</keyword>
<proteinExistence type="predicted"/>
<gene>
    <name evidence="2" type="ORF">KIL84_016043</name>
</gene>
<evidence type="ECO:0000256" key="1">
    <source>
        <dbReference type="SAM" id="MobiDB-lite"/>
    </source>
</evidence>
<evidence type="ECO:0000313" key="2">
    <source>
        <dbReference type="EMBL" id="KAH1166871.1"/>
    </source>
</evidence>
<feature type="region of interest" description="Disordered" evidence="1">
    <location>
        <begin position="1"/>
        <end position="35"/>
    </location>
</feature>
<feature type="compositionally biased region" description="Gly residues" evidence="1">
    <location>
        <begin position="18"/>
        <end position="30"/>
    </location>
</feature>
<dbReference type="AlphaFoldDB" id="A0A9D3WTU0"/>